<dbReference type="AlphaFoldDB" id="A0A268QUB4"/>
<sequence>ELDPGVEDNDFVNYEYVHQLDFAFMILQNYQYSGQDISTYMAFIESAVRFFDEHYQYRHLQQTGKKLDE</sequence>
<reference evidence="1 2" key="1">
    <citation type="submission" date="2017-07" db="EMBL/GenBank/DDBJ databases">
        <title>Isolation and whole genome analysis of endospore-forming bacteria from heroin.</title>
        <authorList>
            <person name="Kalinowski J."/>
            <person name="Ahrens B."/>
            <person name="Al-Dilaimi A."/>
            <person name="Winkler A."/>
            <person name="Wibberg D."/>
            <person name="Schleenbecker U."/>
            <person name="Ruckert C."/>
            <person name="Wolfel R."/>
            <person name="Grass G."/>
        </authorList>
    </citation>
    <scope>NUCLEOTIDE SEQUENCE [LARGE SCALE GENOMIC DNA]</scope>
    <source>
        <strain evidence="1 2">7523-2</strain>
    </source>
</reference>
<feature type="non-terminal residue" evidence="1">
    <location>
        <position position="1"/>
    </location>
</feature>
<gene>
    <name evidence="1" type="ORF">CHH61_26290</name>
</gene>
<evidence type="ECO:0000313" key="2">
    <source>
        <dbReference type="Proteomes" id="UP000216133"/>
    </source>
</evidence>
<accession>A0A268QUB4</accession>
<feature type="non-terminal residue" evidence="1">
    <location>
        <position position="69"/>
    </location>
</feature>
<proteinExistence type="predicted"/>
<name>A0A268QUB4_SHOCL</name>
<organism evidence="1 2">
    <name type="scientific">Shouchella clausii</name>
    <name type="common">Alkalihalobacillus clausii</name>
    <dbReference type="NCBI Taxonomy" id="79880"/>
    <lineage>
        <taxon>Bacteria</taxon>
        <taxon>Bacillati</taxon>
        <taxon>Bacillota</taxon>
        <taxon>Bacilli</taxon>
        <taxon>Bacillales</taxon>
        <taxon>Bacillaceae</taxon>
        <taxon>Shouchella</taxon>
    </lineage>
</organism>
<evidence type="ECO:0000313" key="1">
    <source>
        <dbReference type="EMBL" id="PAF11629.1"/>
    </source>
</evidence>
<dbReference type="Proteomes" id="UP000216133">
    <property type="component" value="Unassembled WGS sequence"/>
</dbReference>
<protein>
    <submittedName>
        <fullName evidence="1">Uncharacterized protein</fullName>
    </submittedName>
</protein>
<dbReference type="RefSeq" id="WP_217988927.1">
    <property type="nucleotide sequence ID" value="NZ_NPBS01000963.1"/>
</dbReference>
<dbReference type="EMBL" id="NPBS01000963">
    <property type="protein sequence ID" value="PAF11629.1"/>
    <property type="molecule type" value="Genomic_DNA"/>
</dbReference>
<comment type="caution">
    <text evidence="1">The sequence shown here is derived from an EMBL/GenBank/DDBJ whole genome shotgun (WGS) entry which is preliminary data.</text>
</comment>